<organism evidence="1">
    <name type="scientific">Megaviridae environmental sample</name>
    <dbReference type="NCBI Taxonomy" id="1737588"/>
    <lineage>
        <taxon>Viruses</taxon>
        <taxon>Varidnaviria</taxon>
        <taxon>Bamfordvirae</taxon>
        <taxon>Nucleocytoviricota</taxon>
        <taxon>Megaviricetes</taxon>
        <taxon>Imitervirales</taxon>
        <taxon>Mimiviridae</taxon>
        <taxon>environmental samples</taxon>
    </lineage>
</organism>
<dbReference type="EMBL" id="MN448271">
    <property type="protein sequence ID" value="QFG73845.1"/>
    <property type="molecule type" value="Genomic_DNA"/>
</dbReference>
<protein>
    <submittedName>
        <fullName evidence="1">Uncharacterized protein</fullName>
    </submittedName>
</protein>
<reference evidence="1" key="1">
    <citation type="journal article" date="2019" name="Philos. Trans. R. Soc. Lond., B, Biol. Sci.">
        <title>Targeted metagenomic recovery of four divergent viruses reveals shared and distinctive characteristics of giant viruses of marine eukaryotes.</title>
        <authorList>
            <person name="Needham D.M."/>
            <person name="Poirier C."/>
            <person name="Hehenberger E."/>
            <person name="Jimenez V."/>
            <person name="Swalwell J.E."/>
            <person name="Santoro A.E."/>
            <person name="Worden A.Z."/>
        </authorList>
    </citation>
    <scope>NUCLEOTIDE SEQUENCE</scope>
    <source>
        <strain evidence="1">OPacV-662</strain>
    </source>
</reference>
<sequence length="250" mass="29628">MSEYNKIRVHLEENKNGTICETNDRCSEYQVAENKKYLIFNDKKCYIQKGNKGIKSLFNDYIYCKEDLPNKNKKMIKLKEDTKVIQNDNGYLKKSDDSSAITIEDIFKHNLCTVEKSGLLHCKDTELRECNIKIKRKYFGNRQRVVAMLYCGTDNPDENLYYHTNCRHIGINNETPDIIGCPDKYDSKHYLSTHNTAQIDDMMPEIRKICWLDNEGIVRCPRSGLKQWGDKNYLWKRGYNNLYESTRWEW</sequence>
<accession>A0A5J6VI22</accession>
<evidence type="ECO:0000313" key="1">
    <source>
        <dbReference type="EMBL" id="QFG73845.1"/>
    </source>
</evidence>
<name>A0A5J6VI22_9VIRU</name>
<proteinExistence type="predicted"/>